<dbReference type="RefSeq" id="WP_343186166.1">
    <property type="nucleotide sequence ID" value="NZ_JBCITM010000009.1"/>
</dbReference>
<accession>A0ABU9VUK1</accession>
<name>A0ABU9VUK1_9CLOT</name>
<feature type="region of interest" description="Disordered" evidence="1">
    <location>
        <begin position="249"/>
        <end position="289"/>
    </location>
</feature>
<dbReference type="Gene3D" id="1.10.10.10">
    <property type="entry name" value="Winged helix-like DNA-binding domain superfamily/Winged helix DNA-binding domain"/>
    <property type="match status" value="1"/>
</dbReference>
<reference evidence="3 4" key="1">
    <citation type="submission" date="2024-04" db="EMBL/GenBank/DDBJ databases">
        <title>Genome sequencing and metabolic network reconstruction of aminoacids and betaine degradation by Anoxynatronum sibiricum.</title>
        <authorList>
            <person name="Detkova E.N."/>
            <person name="Boltjanskaja Y.V."/>
            <person name="Mardanov A.V."/>
            <person name="Kevbrin V."/>
        </authorList>
    </citation>
    <scope>NUCLEOTIDE SEQUENCE [LARGE SCALE GENOMIC DNA]</scope>
    <source>
        <strain evidence="3 4">Z-7981</strain>
    </source>
</reference>
<proteinExistence type="predicted"/>
<keyword evidence="4" id="KW-1185">Reference proteome</keyword>
<evidence type="ECO:0000313" key="3">
    <source>
        <dbReference type="EMBL" id="MEN1760843.1"/>
    </source>
</evidence>
<dbReference type="EMBL" id="JBCITM010000009">
    <property type="protein sequence ID" value="MEN1760843.1"/>
    <property type="molecule type" value="Genomic_DNA"/>
</dbReference>
<dbReference type="SMART" id="SM01043">
    <property type="entry name" value="BTAD"/>
    <property type="match status" value="1"/>
</dbReference>
<protein>
    <submittedName>
        <fullName evidence="3">BTAD domain-containing putative transcriptional regulator</fullName>
    </submittedName>
</protein>
<dbReference type="InterPro" id="IPR011990">
    <property type="entry name" value="TPR-like_helical_dom_sf"/>
</dbReference>
<feature type="compositionally biased region" description="Basic and acidic residues" evidence="1">
    <location>
        <begin position="254"/>
        <end position="289"/>
    </location>
</feature>
<feature type="domain" description="Bacterial transcriptional activator" evidence="2">
    <location>
        <begin position="103"/>
        <end position="238"/>
    </location>
</feature>
<dbReference type="InterPro" id="IPR005158">
    <property type="entry name" value="BTAD"/>
</dbReference>
<dbReference type="SUPFAM" id="SSF48452">
    <property type="entry name" value="TPR-like"/>
    <property type="match status" value="1"/>
</dbReference>
<comment type="caution">
    <text evidence="3">The sequence shown here is derived from an EMBL/GenBank/DDBJ whole genome shotgun (WGS) entry which is preliminary data.</text>
</comment>
<sequence length="406" mass="46698">MLELHFMGVPRVVANETEITGTLSSKAIGILAYLVVNRNEQVARERLASLFWCDSDRKSAKYNLRYALWSINREFRARGIVTDFLHQEDKEHCMLLENHCWYSDVIMLENGPGDQREGAVHYRGEFLQDIPIKGNPELDNWIICERERMQRIFFGRVSQQAEIHQEKGDYASAIGGVESLLAMNPLQEDLHLKLMELYFKNQQRVQAIQQYHKCRDILRRELNISPMPEMKAFFQQILQEESTGAFRVESGATKAREAEKATKATEKEKADADKKTGESEKAPTEERIRAEAAERIRSKDCEELPYDGLSVLMEAIDRQHPQMIDGLPPACLDEISKLLINRRVTGVALSPEIQRLRIYKAVAQVLEQACLKEAPQNLEGLEMSDRLSAEFVKWYRRRLTAGDSKN</sequence>
<dbReference type="InterPro" id="IPR051677">
    <property type="entry name" value="AfsR-DnrI-RedD_regulator"/>
</dbReference>
<dbReference type="SUPFAM" id="SSF46894">
    <property type="entry name" value="C-terminal effector domain of the bipartite response regulators"/>
    <property type="match status" value="1"/>
</dbReference>
<dbReference type="PANTHER" id="PTHR35807">
    <property type="entry name" value="TRANSCRIPTIONAL REGULATOR REDD-RELATED"/>
    <property type="match status" value="1"/>
</dbReference>
<evidence type="ECO:0000256" key="1">
    <source>
        <dbReference type="SAM" id="MobiDB-lite"/>
    </source>
</evidence>
<gene>
    <name evidence="3" type="ORF">AAIG11_10175</name>
</gene>
<dbReference type="Proteomes" id="UP001407405">
    <property type="component" value="Unassembled WGS sequence"/>
</dbReference>
<evidence type="ECO:0000313" key="4">
    <source>
        <dbReference type="Proteomes" id="UP001407405"/>
    </source>
</evidence>
<evidence type="ECO:0000259" key="2">
    <source>
        <dbReference type="SMART" id="SM01043"/>
    </source>
</evidence>
<dbReference type="Pfam" id="PF03704">
    <property type="entry name" value="BTAD"/>
    <property type="match status" value="1"/>
</dbReference>
<dbReference type="InterPro" id="IPR036388">
    <property type="entry name" value="WH-like_DNA-bd_sf"/>
</dbReference>
<organism evidence="3 4">
    <name type="scientific">Anoxynatronum sibiricum</name>
    <dbReference type="NCBI Taxonomy" id="210623"/>
    <lineage>
        <taxon>Bacteria</taxon>
        <taxon>Bacillati</taxon>
        <taxon>Bacillota</taxon>
        <taxon>Clostridia</taxon>
        <taxon>Eubacteriales</taxon>
        <taxon>Clostridiaceae</taxon>
        <taxon>Anoxynatronum</taxon>
    </lineage>
</organism>
<dbReference type="InterPro" id="IPR016032">
    <property type="entry name" value="Sig_transdc_resp-reg_C-effctor"/>
</dbReference>
<dbReference type="Gene3D" id="1.25.40.10">
    <property type="entry name" value="Tetratricopeptide repeat domain"/>
    <property type="match status" value="1"/>
</dbReference>